<dbReference type="Proteomes" id="UP000186547">
    <property type="component" value="Chromosome"/>
</dbReference>
<organism evidence="3 4">
    <name type="scientific">Natronobacterium lacisalsi AJ5</name>
    <dbReference type="NCBI Taxonomy" id="358396"/>
    <lineage>
        <taxon>Archaea</taxon>
        <taxon>Methanobacteriati</taxon>
        <taxon>Methanobacteriota</taxon>
        <taxon>Stenosarchaea group</taxon>
        <taxon>Halobacteria</taxon>
        <taxon>Halobacteriales</taxon>
        <taxon>Natrialbaceae</taxon>
        <taxon>Natronobacterium</taxon>
    </lineage>
</organism>
<dbReference type="STRING" id="358396.CHINAEXTREME_07940"/>
<dbReference type="eggNOG" id="arCOG10776">
    <property type="taxonomic scope" value="Archaea"/>
</dbReference>
<dbReference type="EMBL" id="CP019285">
    <property type="protein sequence ID" value="APW97708.1"/>
    <property type="molecule type" value="Genomic_DNA"/>
</dbReference>
<reference evidence="2" key="3">
    <citation type="submission" date="2017-01" db="EMBL/GenBank/DDBJ databases">
        <authorList>
            <person name="Mah S.A."/>
            <person name="Swanson W.J."/>
            <person name="Moy G.W."/>
            <person name="Vacquier V.D."/>
        </authorList>
    </citation>
    <scope>NUCLEOTIDE SEQUENCE</scope>
    <source>
        <strain evidence="2">AJ5</strain>
    </source>
</reference>
<evidence type="ECO:0000313" key="2">
    <source>
        <dbReference type="EMBL" id="APW97708.1"/>
    </source>
</evidence>
<keyword evidence="4" id="KW-1185">Reference proteome</keyword>
<proteinExistence type="predicted"/>
<feature type="transmembrane region" description="Helical" evidence="1">
    <location>
        <begin position="87"/>
        <end position="109"/>
    </location>
</feature>
<keyword evidence="1" id="KW-0812">Transmembrane</keyword>
<evidence type="ECO:0000313" key="3">
    <source>
        <dbReference type="EMBL" id="EMA37549.1"/>
    </source>
</evidence>
<dbReference type="EMBL" id="AOLZ01000012">
    <property type="protein sequence ID" value="EMA37549.1"/>
    <property type="molecule type" value="Genomic_DNA"/>
</dbReference>
<gene>
    <name evidence="3" type="ORF">C445_01641</name>
    <name evidence="2" type="ORF">CHINAEXTREME_07940</name>
</gene>
<feature type="transmembrane region" description="Helical" evidence="1">
    <location>
        <begin position="32"/>
        <end position="50"/>
    </location>
</feature>
<keyword evidence="1" id="KW-1133">Transmembrane helix</keyword>
<evidence type="ECO:0000313" key="5">
    <source>
        <dbReference type="Proteomes" id="UP000186547"/>
    </source>
</evidence>
<reference evidence="2 5" key="1">
    <citation type="journal article" date="2011" name="J. Bacteriol.">
        <title>Genome sequence of Halobiforma lacisalsi AJ5, an extremely halophilic archaeon which harbors a bop gene.</title>
        <authorList>
            <person name="Jiang X."/>
            <person name="Wang S."/>
            <person name="Cheng H."/>
            <person name="Huo Y."/>
            <person name="Zhang X."/>
            <person name="Zhu X."/>
            <person name="Han X."/>
            <person name="Ni P."/>
            <person name="Wu M."/>
        </authorList>
    </citation>
    <scope>NUCLEOTIDE SEQUENCE [LARGE SCALE GENOMIC DNA]</scope>
    <source>
        <strain evidence="2 5">AJ5</strain>
    </source>
</reference>
<name>M0LYY9_NATLA</name>
<dbReference type="RefSeq" id="WP_007140086.1">
    <property type="nucleotide sequence ID" value="NZ_AOLZ01000012.1"/>
</dbReference>
<evidence type="ECO:0000313" key="4">
    <source>
        <dbReference type="Proteomes" id="UP000011555"/>
    </source>
</evidence>
<feature type="transmembrane region" description="Helical" evidence="1">
    <location>
        <begin position="62"/>
        <end position="81"/>
    </location>
</feature>
<dbReference type="AlphaFoldDB" id="M0LYY9"/>
<protein>
    <submittedName>
        <fullName evidence="3">Uncharacterized protein</fullName>
    </submittedName>
</protein>
<reference evidence="3 4" key="2">
    <citation type="journal article" date="2014" name="PLoS Genet.">
        <title>Phylogenetically driven sequencing of extremely halophilic archaea reveals strategies for static and dynamic osmo-response.</title>
        <authorList>
            <person name="Becker E.A."/>
            <person name="Seitzer P.M."/>
            <person name="Tritt A."/>
            <person name="Larsen D."/>
            <person name="Krusor M."/>
            <person name="Yao A.I."/>
            <person name="Wu D."/>
            <person name="Madern D."/>
            <person name="Eisen J.A."/>
            <person name="Darling A.E."/>
            <person name="Facciotti M.T."/>
        </authorList>
    </citation>
    <scope>NUCLEOTIDE SEQUENCE [LARGE SCALE GENOMIC DNA]</scope>
    <source>
        <strain evidence="3 4">AJ5</strain>
    </source>
</reference>
<sequence>MGRRTDGLLAAVVLLVLSSAFVASDAQVSIPAFVAGCLVVLVLEAAMAPHADTVRRWWARPAVRLVSLAVAIVLVIGGALVSPTPFLSAGIGATAAYLLLLGLIAAGVVQPVAEWF</sequence>
<dbReference type="KEGG" id="hlc:CHINAEXTREME07940"/>
<keyword evidence="1" id="KW-0472">Membrane</keyword>
<dbReference type="GeneID" id="30921046"/>
<accession>M0LYY9</accession>
<evidence type="ECO:0000256" key="1">
    <source>
        <dbReference type="SAM" id="Phobius"/>
    </source>
</evidence>
<dbReference type="Proteomes" id="UP000011555">
    <property type="component" value="Unassembled WGS sequence"/>
</dbReference>